<sequence length="123" mass="13610">FIFWGDKDKIKIILRNILTNAIESIKGQGTIKIFAKALSDKIELKITDTGTGIEKEMLTRIFEPYFSSKDSGTGLGLPIAKKIIEDHGGSIRAYPNEPKGLCILITLRLPSAASTNFQSRNRT</sequence>
<dbReference type="PANTHER" id="PTHR43065">
    <property type="entry name" value="SENSOR HISTIDINE KINASE"/>
    <property type="match status" value="1"/>
</dbReference>
<evidence type="ECO:0000256" key="1">
    <source>
        <dbReference type="ARBA" id="ARBA00022553"/>
    </source>
</evidence>
<dbReference type="Gene3D" id="3.30.565.10">
    <property type="entry name" value="Histidine kinase-like ATPase, C-terminal domain"/>
    <property type="match status" value="1"/>
</dbReference>
<comment type="caution">
    <text evidence="8">The sequence shown here is derived from an EMBL/GenBank/DDBJ whole genome shotgun (WGS) entry which is preliminary data.</text>
</comment>
<organism evidence="8">
    <name type="scientific">marine sediment metagenome</name>
    <dbReference type="NCBI Taxonomy" id="412755"/>
    <lineage>
        <taxon>unclassified sequences</taxon>
        <taxon>metagenomes</taxon>
        <taxon>ecological metagenomes</taxon>
    </lineage>
</organism>
<gene>
    <name evidence="8" type="ORF">S01H4_56918</name>
</gene>
<feature type="domain" description="Histidine kinase" evidence="7">
    <location>
        <begin position="1"/>
        <end position="111"/>
    </location>
</feature>
<reference evidence="8" key="1">
    <citation type="journal article" date="2014" name="Front. Microbiol.">
        <title>High frequency of phylogenetically diverse reductive dehalogenase-homologous genes in deep subseafloor sedimentary metagenomes.</title>
        <authorList>
            <person name="Kawai M."/>
            <person name="Futagami T."/>
            <person name="Toyoda A."/>
            <person name="Takaki Y."/>
            <person name="Nishi S."/>
            <person name="Hori S."/>
            <person name="Arai W."/>
            <person name="Tsubouchi T."/>
            <person name="Morono Y."/>
            <person name="Uchiyama I."/>
            <person name="Ito T."/>
            <person name="Fujiyama A."/>
            <person name="Inagaki F."/>
            <person name="Takami H."/>
        </authorList>
    </citation>
    <scope>NUCLEOTIDE SEQUENCE</scope>
    <source>
        <strain evidence="8">Expedition CK06-06</strain>
    </source>
</reference>
<dbReference type="InterPro" id="IPR005467">
    <property type="entry name" value="His_kinase_dom"/>
</dbReference>
<dbReference type="AlphaFoldDB" id="X1EIE8"/>
<dbReference type="SUPFAM" id="SSF55874">
    <property type="entry name" value="ATPase domain of HSP90 chaperone/DNA topoisomerase II/histidine kinase"/>
    <property type="match status" value="1"/>
</dbReference>
<protein>
    <recommendedName>
        <fullName evidence="7">Histidine kinase domain-containing protein</fullName>
    </recommendedName>
</protein>
<keyword evidence="1" id="KW-0597">Phosphoprotein</keyword>
<dbReference type="InterPro" id="IPR036890">
    <property type="entry name" value="HATPase_C_sf"/>
</dbReference>
<evidence type="ECO:0000256" key="5">
    <source>
        <dbReference type="ARBA" id="ARBA00022840"/>
    </source>
</evidence>
<dbReference type="InterPro" id="IPR003594">
    <property type="entry name" value="HATPase_dom"/>
</dbReference>
<dbReference type="GO" id="GO:0005524">
    <property type="term" value="F:ATP binding"/>
    <property type="evidence" value="ECO:0007669"/>
    <property type="project" value="UniProtKB-KW"/>
</dbReference>
<dbReference type="PRINTS" id="PR00344">
    <property type="entry name" value="BCTRLSENSOR"/>
</dbReference>
<dbReference type="PANTHER" id="PTHR43065:SF10">
    <property type="entry name" value="PEROXIDE STRESS-ACTIVATED HISTIDINE KINASE MAK3"/>
    <property type="match status" value="1"/>
</dbReference>
<evidence type="ECO:0000259" key="7">
    <source>
        <dbReference type="PROSITE" id="PS50109"/>
    </source>
</evidence>
<dbReference type="CDD" id="cd00075">
    <property type="entry name" value="HATPase"/>
    <property type="match status" value="1"/>
</dbReference>
<keyword evidence="3" id="KW-0547">Nucleotide-binding</keyword>
<dbReference type="Pfam" id="PF02518">
    <property type="entry name" value="HATPase_c"/>
    <property type="match status" value="1"/>
</dbReference>
<accession>X1EIE8</accession>
<dbReference type="EMBL" id="BART01033041">
    <property type="protein sequence ID" value="GAH16894.1"/>
    <property type="molecule type" value="Genomic_DNA"/>
</dbReference>
<evidence type="ECO:0000313" key="8">
    <source>
        <dbReference type="EMBL" id="GAH16894.1"/>
    </source>
</evidence>
<dbReference type="InterPro" id="IPR004358">
    <property type="entry name" value="Sig_transdc_His_kin-like_C"/>
</dbReference>
<dbReference type="GO" id="GO:0000160">
    <property type="term" value="P:phosphorelay signal transduction system"/>
    <property type="evidence" value="ECO:0007669"/>
    <property type="project" value="UniProtKB-KW"/>
</dbReference>
<evidence type="ECO:0000256" key="4">
    <source>
        <dbReference type="ARBA" id="ARBA00022777"/>
    </source>
</evidence>
<keyword evidence="5" id="KW-0067">ATP-binding</keyword>
<dbReference type="SMART" id="SM00387">
    <property type="entry name" value="HATPase_c"/>
    <property type="match status" value="1"/>
</dbReference>
<evidence type="ECO:0000256" key="6">
    <source>
        <dbReference type="ARBA" id="ARBA00023012"/>
    </source>
</evidence>
<dbReference type="PROSITE" id="PS50109">
    <property type="entry name" value="HIS_KIN"/>
    <property type="match status" value="1"/>
</dbReference>
<keyword evidence="6" id="KW-0902">Two-component regulatory system</keyword>
<proteinExistence type="predicted"/>
<evidence type="ECO:0000256" key="2">
    <source>
        <dbReference type="ARBA" id="ARBA00022679"/>
    </source>
</evidence>
<keyword evidence="4" id="KW-0418">Kinase</keyword>
<keyword evidence="2" id="KW-0808">Transferase</keyword>
<name>X1EIE8_9ZZZZ</name>
<feature type="non-terminal residue" evidence="8">
    <location>
        <position position="1"/>
    </location>
</feature>
<dbReference type="GO" id="GO:0016301">
    <property type="term" value="F:kinase activity"/>
    <property type="evidence" value="ECO:0007669"/>
    <property type="project" value="UniProtKB-KW"/>
</dbReference>
<evidence type="ECO:0000256" key="3">
    <source>
        <dbReference type="ARBA" id="ARBA00022741"/>
    </source>
</evidence>